<protein>
    <recommendedName>
        <fullName evidence="6">Collagen triple helix repeat-containing protein</fullName>
    </recommendedName>
</protein>
<dbReference type="Proteomes" id="UP000092164">
    <property type="component" value="Unassembled WGS sequence"/>
</dbReference>
<comment type="caution">
    <text evidence="4">The sequence shown here is derived from an EMBL/GenBank/DDBJ whole genome shotgun (WGS) entry which is preliminary data.</text>
</comment>
<feature type="transmembrane region" description="Helical" evidence="3">
    <location>
        <begin position="56"/>
        <end position="82"/>
    </location>
</feature>
<feature type="region of interest" description="Disordered" evidence="2">
    <location>
        <begin position="1107"/>
        <end position="1129"/>
    </location>
</feature>
<dbReference type="OrthoDB" id="9812498at2"/>
<dbReference type="AlphaFoldDB" id="A0A1B7Z4D0"/>
<feature type="compositionally biased region" description="Low complexity" evidence="2">
    <location>
        <begin position="762"/>
        <end position="777"/>
    </location>
</feature>
<keyword evidence="3" id="KW-1133">Transmembrane helix</keyword>
<feature type="region of interest" description="Disordered" evidence="2">
    <location>
        <begin position="513"/>
        <end position="536"/>
    </location>
</feature>
<feature type="transmembrane region" description="Helical" evidence="3">
    <location>
        <begin position="26"/>
        <end position="50"/>
    </location>
</feature>
<keyword evidence="3" id="KW-0812">Transmembrane</keyword>
<feature type="compositionally biased region" description="Polar residues" evidence="2">
    <location>
        <begin position="522"/>
        <end position="536"/>
    </location>
</feature>
<feature type="region of interest" description="Disordered" evidence="2">
    <location>
        <begin position="715"/>
        <end position="778"/>
    </location>
</feature>
<keyword evidence="5" id="KW-1185">Reference proteome</keyword>
<dbReference type="KEGG" id="mart:BTR34_08285"/>
<evidence type="ECO:0008006" key="6">
    <source>
        <dbReference type="Google" id="ProtNLM"/>
    </source>
</evidence>
<feature type="compositionally biased region" description="Gly residues" evidence="2">
    <location>
        <begin position="968"/>
        <end position="984"/>
    </location>
</feature>
<evidence type="ECO:0000256" key="3">
    <source>
        <dbReference type="SAM" id="Phobius"/>
    </source>
</evidence>
<feature type="region of interest" description="Disordered" evidence="2">
    <location>
        <begin position="932"/>
        <end position="1025"/>
    </location>
</feature>
<feature type="compositionally biased region" description="Basic and acidic residues" evidence="2">
    <location>
        <begin position="932"/>
        <end position="967"/>
    </location>
</feature>
<keyword evidence="1" id="KW-0175">Coiled coil</keyword>
<feature type="region of interest" description="Disordered" evidence="2">
    <location>
        <begin position="657"/>
        <end position="677"/>
    </location>
</feature>
<evidence type="ECO:0000256" key="2">
    <source>
        <dbReference type="SAM" id="MobiDB-lite"/>
    </source>
</evidence>
<feature type="compositionally biased region" description="Gly residues" evidence="2">
    <location>
        <begin position="990"/>
        <end position="1021"/>
    </location>
</feature>
<reference evidence="5" key="1">
    <citation type="submission" date="2016-06" db="EMBL/GenBank/DDBJ databases">
        <authorList>
            <person name="Zhan P."/>
        </authorList>
    </citation>
    <scope>NUCLEOTIDE SEQUENCE [LARGE SCALE GENOMIC DNA]</scope>
    <source>
        <strain evidence="5">T28</strain>
    </source>
</reference>
<feature type="transmembrane region" description="Helical" evidence="3">
    <location>
        <begin position="152"/>
        <end position="172"/>
    </location>
</feature>
<feature type="compositionally biased region" description="Polar residues" evidence="2">
    <location>
        <begin position="1115"/>
        <end position="1129"/>
    </location>
</feature>
<name>A0A1B7Z4D0_9FLAO</name>
<evidence type="ECO:0000313" key="4">
    <source>
        <dbReference type="EMBL" id="OBR37582.1"/>
    </source>
</evidence>
<feature type="coiled-coil region" evidence="1">
    <location>
        <begin position="1029"/>
        <end position="1056"/>
    </location>
</feature>
<dbReference type="STRING" id="1836467.BTR34_08285"/>
<proteinExistence type="predicted"/>
<gene>
    <name evidence="4" type="ORF">A9200_08035</name>
</gene>
<sequence>MQDYKHILNKLNLFVKKHYSQILLKGILLFIAFGFLFFLVVLGIEYFLWLNTVGRMVLLGIFVLVELYLVFQYILTPIFYLFRLKKGIGPKDAAIMIGRHFPEVGDKLTNLLDLADDKQQSELLLASISQRSKQLDPIPFSNAIKYKDVIPYLKYGAIPLLLLAILFLSGNWQKFFGSYERVVNYDLAYEKPAPFKFELLSNNLKALQDEAYTLQVATIGSIKPENVYIVINDEQILLQKENGFYSYTFSPPIKTTSFSFTANEVTSKEYILTGLKTPGIIDFTMNLVFPSYLNKSNETIKGTGNAVIPEGTKVEWRIKGENTDKINLITTDTILSFLKNQNRFELDKKIYTDLNYQLTTTNLNVKDYEKLGYNFTIIKDGYPSIQVTQVLDTLNPNISYYSGNVSDDYGIKTIAIVYFEKDKEQEEKEVILKNPKNNFEQFYYTFPSGLTLDQGKEYAFYFKVTDNDAIHNGKTVKSQLFQQTLLNDNQLRNKDLESQQTLIEDLDKSLERAREQKESLEELNQNQKENSSLNFNDKNQIKDFLKKQERQEELMQKFSKELKDNLKKENNTTKLNQLLQERLERQELEAKKNEKLLEELNKIADKINKDELTKRLEELGKKQKNSERSLEQLLELTKRYYVTEKASQLAKELENLSKKQDELSTQSKGTQNAEKQKELNKDFDKLSQEMDALKKDNQKLKKPIDLKIDEVKKSGVKSDQVEALDELEKQEPTEGQSPTEAMESKPGKKQKSAAQKMKEMSEQLSESSSSNGSSGTSVAEDAEMLRQILDNLLIFSFKQEALFDKLTSKEDQESIQYSETVRDQNELRGLFEHVDDSLFALSLRQAELSEFVNEQITEVYYNIDKSLETMADGQVYQGISHQKYVLTAANSLADFLAEVMDNMQESMQMGKGSGQSEGGFQLPDIIKGQEQLGEKMGQKGKSGSEGKEGKNGEGKEGENGEKGESGKQGKGGKQGENGKGGENGSEGENGKGQGVKNGKEGVGGENGQGKGGSNGNSGQGNGQMSESELKEIYEIYQSQQKIRQELENQLQNMINSGDQKLGEKLIKQMEDFENDILENGITQRTINKANTIQYELLKLENAALKQGKKSERESNSNLKDFSNPITTKPSLLDNYHNEVEILNRQSLPLRQNFQNKVKEYFKAND</sequence>
<keyword evidence="3" id="KW-0472">Membrane</keyword>
<evidence type="ECO:0000256" key="1">
    <source>
        <dbReference type="SAM" id="Coils"/>
    </source>
</evidence>
<dbReference type="EMBL" id="LZFP01000034">
    <property type="protein sequence ID" value="OBR37582.1"/>
    <property type="molecule type" value="Genomic_DNA"/>
</dbReference>
<feature type="compositionally biased region" description="Polar residues" evidence="2">
    <location>
        <begin position="663"/>
        <end position="673"/>
    </location>
</feature>
<evidence type="ECO:0000313" key="5">
    <source>
        <dbReference type="Proteomes" id="UP000092164"/>
    </source>
</evidence>
<organism evidence="4 5">
    <name type="scientific">Maribacter hydrothermalis</name>
    <dbReference type="NCBI Taxonomy" id="1836467"/>
    <lineage>
        <taxon>Bacteria</taxon>
        <taxon>Pseudomonadati</taxon>
        <taxon>Bacteroidota</taxon>
        <taxon>Flavobacteriia</taxon>
        <taxon>Flavobacteriales</taxon>
        <taxon>Flavobacteriaceae</taxon>
        <taxon>Maribacter</taxon>
    </lineage>
</organism>
<accession>A0A1B7Z4D0</accession>